<accession>A4SC87</accession>
<evidence type="ECO:0000313" key="1">
    <source>
        <dbReference type="EMBL" id="ABP36096.1"/>
    </source>
</evidence>
<dbReference type="AlphaFoldDB" id="A4SC87"/>
<dbReference type="Pfam" id="PF10722">
    <property type="entry name" value="YbjN"/>
    <property type="match status" value="1"/>
</dbReference>
<sequence length="168" mass="19626">MELKKVLEGFVQELKWNDEVELDLETGDSALGTNMEIRNQIFDLYIDGKAKQEILTLYLYPPFNVMEGKSMDAVLLCNYINDHYSFQGRLTLTDRGRIRYREVLDTEGIEPTPEMLHNMLSSGVSLFKTHVEQIAAVALTRKTYEAIREEYDKKEEIEKSRRDREENP</sequence>
<gene>
    <name evidence="1" type="ordered locus">Cvib_0068</name>
</gene>
<dbReference type="OrthoDB" id="597810at2"/>
<proteinExistence type="predicted"/>
<organism evidence="1">
    <name type="scientific">Chlorobium phaeovibrioides (strain DSM 265 / 1930)</name>
    <name type="common">Prosthecochloris vibrioformis (strain DSM 265)</name>
    <dbReference type="NCBI Taxonomy" id="290318"/>
    <lineage>
        <taxon>Bacteria</taxon>
        <taxon>Pseudomonadati</taxon>
        <taxon>Chlorobiota</taxon>
        <taxon>Chlorobiia</taxon>
        <taxon>Chlorobiales</taxon>
        <taxon>Chlorobiaceae</taxon>
        <taxon>Chlorobium/Pelodictyon group</taxon>
        <taxon>Chlorobium</taxon>
    </lineage>
</organism>
<name>A4SC87_CHLPM</name>
<reference evidence="1" key="1">
    <citation type="submission" date="2007-03" db="EMBL/GenBank/DDBJ databases">
        <title>Complete sequence of Prosthecochloris vibrioformis DSM 265.</title>
        <authorList>
            <consortium name="US DOE Joint Genome Institute"/>
            <person name="Copeland A."/>
            <person name="Lucas S."/>
            <person name="Lapidus A."/>
            <person name="Barry K."/>
            <person name="Detter J.C."/>
            <person name="Glavina del Rio T."/>
            <person name="Hammon N."/>
            <person name="Israni S."/>
            <person name="Pitluck S."/>
            <person name="Schmutz J."/>
            <person name="Larimer F."/>
            <person name="Land M."/>
            <person name="Hauser L."/>
            <person name="Mikhailova N."/>
            <person name="Li T."/>
            <person name="Overmann J."/>
            <person name="Schuster S.C."/>
            <person name="Bryant D.A."/>
            <person name="Richardson P."/>
        </authorList>
    </citation>
    <scope>NUCLEOTIDE SEQUENCE [LARGE SCALE GENOMIC DNA]</scope>
    <source>
        <strain evidence="1">DSM 265</strain>
    </source>
</reference>
<dbReference type="eggNOG" id="ENOG503458N">
    <property type="taxonomic scope" value="Bacteria"/>
</dbReference>
<dbReference type="InterPro" id="IPR019660">
    <property type="entry name" value="Put_sensory_transdc_reg_YbjN"/>
</dbReference>
<dbReference type="KEGG" id="pvi:Cvib_0068"/>
<dbReference type="EMBL" id="CP000607">
    <property type="protein sequence ID" value="ABP36096.1"/>
    <property type="molecule type" value="Genomic_DNA"/>
</dbReference>
<evidence type="ECO:0008006" key="2">
    <source>
        <dbReference type="Google" id="ProtNLM"/>
    </source>
</evidence>
<dbReference type="HOGENOM" id="CLU_1561447_0_0_10"/>
<protein>
    <recommendedName>
        <fullName evidence="2">YbjN domain-containing protein</fullName>
    </recommendedName>
</protein>